<keyword evidence="3 4" id="KW-0175">Coiled coil</keyword>
<dbReference type="InterPro" id="IPR036034">
    <property type="entry name" value="PDZ_sf"/>
</dbReference>
<dbReference type="SUPFAM" id="SSF111347">
    <property type="entry name" value="Rap/Ran-GAP"/>
    <property type="match status" value="1"/>
</dbReference>
<dbReference type="PANTHER" id="PTHR15711:SF22">
    <property type="entry name" value="RAP-GAP DOMAIN-CONTAINING PROTEIN"/>
    <property type="match status" value="1"/>
</dbReference>
<feature type="compositionally biased region" description="Low complexity" evidence="5">
    <location>
        <begin position="816"/>
        <end position="832"/>
    </location>
</feature>
<feature type="coiled-coil region" evidence="4">
    <location>
        <begin position="966"/>
        <end position="1007"/>
    </location>
</feature>
<feature type="compositionally biased region" description="Polar residues" evidence="5">
    <location>
        <begin position="146"/>
        <end position="159"/>
    </location>
</feature>
<feature type="region of interest" description="Disordered" evidence="5">
    <location>
        <begin position="143"/>
        <end position="167"/>
    </location>
</feature>
<feature type="compositionally biased region" description="Low complexity" evidence="5">
    <location>
        <begin position="53"/>
        <end position="62"/>
    </location>
</feature>
<dbReference type="FunFam" id="3.40.50.11210:FF:000002">
    <property type="entry name" value="Signal-induced proliferation-associated 1-like protein 1"/>
    <property type="match status" value="1"/>
</dbReference>
<dbReference type="InterPro" id="IPR050989">
    <property type="entry name" value="Rap1_Ran_GAP"/>
</dbReference>
<feature type="compositionally biased region" description="Polar residues" evidence="5">
    <location>
        <begin position="1"/>
        <end position="45"/>
    </location>
</feature>
<dbReference type="Pfam" id="PF02145">
    <property type="entry name" value="Rap_GAP"/>
    <property type="match status" value="1"/>
</dbReference>
<feature type="domain" description="PDZ" evidence="7">
    <location>
        <begin position="695"/>
        <end position="757"/>
    </location>
</feature>
<evidence type="ECO:0000256" key="4">
    <source>
        <dbReference type="SAM" id="Coils"/>
    </source>
</evidence>
<dbReference type="InterPro" id="IPR035974">
    <property type="entry name" value="Rap/Ran-GAP_sf"/>
</dbReference>
<dbReference type="PANTHER" id="PTHR15711">
    <property type="entry name" value="RAP GTPASE-ACTIVATING PROTEIN"/>
    <property type="match status" value="1"/>
</dbReference>
<evidence type="ECO:0000256" key="2">
    <source>
        <dbReference type="ARBA" id="ARBA00022553"/>
    </source>
</evidence>
<protein>
    <submittedName>
        <fullName evidence="9">Rap-GAP domain-containing protein</fullName>
    </submittedName>
</protein>
<keyword evidence="2" id="KW-0597">Phosphoprotein</keyword>
<dbReference type="Proteomes" id="UP000887563">
    <property type="component" value="Unplaced"/>
</dbReference>
<dbReference type="WBParaSite" id="Minc3s00689g16117">
    <property type="protein sequence ID" value="Minc3s00689g16117"/>
    <property type="gene ID" value="Minc3s00689g16117"/>
</dbReference>
<dbReference type="InterPro" id="IPR001478">
    <property type="entry name" value="PDZ"/>
</dbReference>
<dbReference type="PROSITE" id="PS50085">
    <property type="entry name" value="RAPGAP"/>
    <property type="match status" value="1"/>
</dbReference>
<feature type="domain" description="Rap-GAP" evidence="6">
    <location>
        <begin position="316"/>
        <end position="535"/>
    </location>
</feature>
<evidence type="ECO:0000259" key="6">
    <source>
        <dbReference type="PROSITE" id="PS50085"/>
    </source>
</evidence>
<proteinExistence type="predicted"/>
<dbReference type="Pfam" id="PF21022">
    <property type="entry name" value="Rap-GAP_dimer"/>
    <property type="match status" value="1"/>
</dbReference>
<evidence type="ECO:0000313" key="8">
    <source>
        <dbReference type="Proteomes" id="UP000887563"/>
    </source>
</evidence>
<evidence type="ECO:0000256" key="1">
    <source>
        <dbReference type="ARBA" id="ARBA00022468"/>
    </source>
</evidence>
<dbReference type="InterPro" id="IPR000331">
    <property type="entry name" value="Rap/Ran_GAP_dom"/>
</dbReference>
<feature type="region of interest" description="Disordered" evidence="5">
    <location>
        <begin position="96"/>
        <end position="116"/>
    </location>
</feature>
<sequence length="1034" mass="115283">MSSTNDQKPAVSFSQIEATSNQTIKQNSSHNAGQEKSSNSATGTNLGIKENSHNQNSNSLSQGEWLPSSIHLCAYHDCNSLANAWSLGLNVSSLHGPTGASQAQSPSEDDAGDGKSNDLLVSCPAFRNELGVEPVRRIALSRHTCHQNTSGKSQVSPNKSAEEESLQTRHREHIASEIGVLEDVSNVYLGGKLCSDRQSKIVVEPQDMGSYYYRHCFVGRIHIEYCGMDETLGPCVVSMVREETKDGSSQHNIYRLVLRISDVLTMRVSVPEEALSDAQDRSTRSLMRELLDIVCPQIHFASLRPTTNIQKVEELLLKIDEQPIYTRYKVGVLYCGDNQSTEEQMYNNENSSPHFEEFLDFLGTRVKLKGLDAFKYKGGLDTKGNTTGLYSIYTEHHSAQIMFHVSTMLPFTPNNKQQLARKRHIGNDMVTIIFQEPNALPFSPITVRSHFQHVFIVIRVSNPLTENVSYKVAVARAKDVPAFGPPVSSSAVYQKSTHFHDFLITKIINAENAVHRSRKFASMAARTRREALKDLVENYAATHHSNEGASRIASRLLGGGGSVKRRERIVPKPVLDSGLRGALSWQVEVFDHSLNQRMPAVLGTDFVFFLGLTYFTGLSADNLVILDVPSGLVIFATPTHSILGWIQIADNGLKIFYDHGDIIRLWCPSPDGSEREIGFLLKRLVAVTIGDEAKEVILRKTKPSESFGFNIQEEGIVTDVDMNASAWRVGLRQGSRVVEIENSALFTYNEQHLADLLTGRTQIKVTMISPGADGNPRRGCEDSNCPSVFVPDQSEEELGRRNQQQQKLKKLPPRVSPSSDSWSGPQPPSSSSLYAIPERKKFSAPSFGIQQPQRPLSGMQQMGKASIDLGSRNASLRTLDHCASEDDYRFMPVASSSIVTVQSSNIHDDAMIDGETNNQPQQYEQLSLEMRSVVTPQSYCAGSQLSRRSPALRTGTLQEQQEENDNENVSWRLQQTLEEKRALEAELEQIRARLSSEQRAHENTRRQLQIVKEYCERFSINPPSFEDEENDEEL</sequence>
<evidence type="ECO:0000256" key="3">
    <source>
        <dbReference type="ARBA" id="ARBA00023054"/>
    </source>
</evidence>
<dbReference type="Gene3D" id="3.40.50.11210">
    <property type="entry name" value="Rap/Ran-GAP"/>
    <property type="match status" value="1"/>
</dbReference>
<dbReference type="PROSITE" id="PS50106">
    <property type="entry name" value="PDZ"/>
    <property type="match status" value="1"/>
</dbReference>
<dbReference type="AlphaFoldDB" id="A0A914LQ40"/>
<dbReference type="GO" id="GO:0005096">
    <property type="term" value="F:GTPase activator activity"/>
    <property type="evidence" value="ECO:0007669"/>
    <property type="project" value="UniProtKB-KW"/>
</dbReference>
<evidence type="ECO:0000256" key="5">
    <source>
        <dbReference type="SAM" id="MobiDB-lite"/>
    </source>
</evidence>
<evidence type="ECO:0000313" key="9">
    <source>
        <dbReference type="WBParaSite" id="Minc3s00689g16117"/>
    </source>
</evidence>
<organism evidence="8 9">
    <name type="scientific">Meloidogyne incognita</name>
    <name type="common">Southern root-knot nematode worm</name>
    <name type="synonym">Oxyuris incognita</name>
    <dbReference type="NCBI Taxonomy" id="6306"/>
    <lineage>
        <taxon>Eukaryota</taxon>
        <taxon>Metazoa</taxon>
        <taxon>Ecdysozoa</taxon>
        <taxon>Nematoda</taxon>
        <taxon>Chromadorea</taxon>
        <taxon>Rhabditida</taxon>
        <taxon>Tylenchina</taxon>
        <taxon>Tylenchomorpha</taxon>
        <taxon>Tylenchoidea</taxon>
        <taxon>Meloidogynidae</taxon>
        <taxon>Meloidogyninae</taxon>
        <taxon>Meloidogyne</taxon>
        <taxon>Meloidogyne incognita group</taxon>
    </lineage>
</organism>
<feature type="compositionally biased region" description="Polar residues" evidence="5">
    <location>
        <begin position="96"/>
        <end position="106"/>
    </location>
</feature>
<evidence type="ECO:0000259" key="7">
    <source>
        <dbReference type="PROSITE" id="PS50106"/>
    </source>
</evidence>
<feature type="region of interest" description="Disordered" evidence="5">
    <location>
        <begin position="1"/>
        <end position="62"/>
    </location>
</feature>
<dbReference type="SUPFAM" id="SSF50156">
    <property type="entry name" value="PDZ domain-like"/>
    <property type="match status" value="1"/>
</dbReference>
<dbReference type="Gene3D" id="6.10.140.210">
    <property type="match status" value="1"/>
</dbReference>
<feature type="region of interest" description="Disordered" evidence="5">
    <location>
        <begin position="767"/>
        <end position="833"/>
    </location>
</feature>
<accession>A0A914LQ40</accession>
<reference evidence="9" key="1">
    <citation type="submission" date="2022-11" db="UniProtKB">
        <authorList>
            <consortium name="WormBaseParasite"/>
        </authorList>
    </citation>
    <scope>IDENTIFICATION</scope>
</reference>
<name>A0A914LQ40_MELIC</name>
<keyword evidence="1" id="KW-0343">GTPase activation</keyword>
<dbReference type="Gene3D" id="2.30.42.10">
    <property type="match status" value="1"/>
</dbReference>
<dbReference type="GO" id="GO:0051056">
    <property type="term" value="P:regulation of small GTPase mediated signal transduction"/>
    <property type="evidence" value="ECO:0007669"/>
    <property type="project" value="InterPro"/>
</dbReference>
<keyword evidence="8" id="KW-1185">Reference proteome</keyword>
<dbReference type="GO" id="GO:0005737">
    <property type="term" value="C:cytoplasm"/>
    <property type="evidence" value="ECO:0007669"/>
    <property type="project" value="TreeGrafter"/>
</dbReference>